<dbReference type="AlphaFoldDB" id="A0A9D5CGS6"/>
<dbReference type="OrthoDB" id="185659at2759"/>
<evidence type="ECO:0000313" key="2">
    <source>
        <dbReference type="Proteomes" id="UP001085076"/>
    </source>
</evidence>
<protein>
    <submittedName>
        <fullName evidence="1">Uncharacterized protein</fullName>
    </submittedName>
</protein>
<sequence length="116" mass="13104">MSYSAFPRVADKRGSRGGRVGIPVRQDRLLTVVRGGQDPALRILEVKLRHQIDRNYSFLGKNSLPLVGNPTSDFEAEAIFTQEFIKGDMLKELMQESPSQTMPNFYDVGTYIELIL</sequence>
<gene>
    <name evidence="1" type="ORF">J5N97_020282</name>
</gene>
<dbReference type="Proteomes" id="UP001085076">
    <property type="component" value="Miscellaneous, Linkage group lg05"/>
</dbReference>
<comment type="caution">
    <text evidence="1">The sequence shown here is derived from an EMBL/GenBank/DDBJ whole genome shotgun (WGS) entry which is preliminary data.</text>
</comment>
<accession>A0A9D5CGS6</accession>
<reference evidence="1" key="1">
    <citation type="submission" date="2021-03" db="EMBL/GenBank/DDBJ databases">
        <authorList>
            <person name="Li Z."/>
            <person name="Yang C."/>
        </authorList>
    </citation>
    <scope>NUCLEOTIDE SEQUENCE</scope>
    <source>
        <strain evidence="1">Dzin_1.0</strain>
        <tissue evidence="1">Leaf</tissue>
    </source>
</reference>
<keyword evidence="2" id="KW-1185">Reference proteome</keyword>
<organism evidence="1 2">
    <name type="scientific">Dioscorea zingiberensis</name>
    <dbReference type="NCBI Taxonomy" id="325984"/>
    <lineage>
        <taxon>Eukaryota</taxon>
        <taxon>Viridiplantae</taxon>
        <taxon>Streptophyta</taxon>
        <taxon>Embryophyta</taxon>
        <taxon>Tracheophyta</taxon>
        <taxon>Spermatophyta</taxon>
        <taxon>Magnoliopsida</taxon>
        <taxon>Liliopsida</taxon>
        <taxon>Dioscoreales</taxon>
        <taxon>Dioscoreaceae</taxon>
        <taxon>Dioscorea</taxon>
    </lineage>
</organism>
<proteinExistence type="predicted"/>
<evidence type="ECO:0000313" key="1">
    <source>
        <dbReference type="EMBL" id="KAJ0972323.1"/>
    </source>
</evidence>
<dbReference type="EMBL" id="JAGGNH010000005">
    <property type="protein sequence ID" value="KAJ0972323.1"/>
    <property type="molecule type" value="Genomic_DNA"/>
</dbReference>
<name>A0A9D5CGS6_9LILI</name>
<reference evidence="1" key="2">
    <citation type="journal article" date="2022" name="Hortic Res">
        <title>The genome of Dioscorea zingiberensis sheds light on the biosynthesis, origin and evolution of the medicinally important diosgenin saponins.</title>
        <authorList>
            <person name="Li Y."/>
            <person name="Tan C."/>
            <person name="Li Z."/>
            <person name="Guo J."/>
            <person name="Li S."/>
            <person name="Chen X."/>
            <person name="Wang C."/>
            <person name="Dai X."/>
            <person name="Yang H."/>
            <person name="Song W."/>
            <person name="Hou L."/>
            <person name="Xu J."/>
            <person name="Tong Z."/>
            <person name="Xu A."/>
            <person name="Yuan X."/>
            <person name="Wang W."/>
            <person name="Yang Q."/>
            <person name="Chen L."/>
            <person name="Sun Z."/>
            <person name="Wang K."/>
            <person name="Pan B."/>
            <person name="Chen J."/>
            <person name="Bao Y."/>
            <person name="Liu F."/>
            <person name="Qi X."/>
            <person name="Gang D.R."/>
            <person name="Wen J."/>
            <person name="Li J."/>
        </authorList>
    </citation>
    <scope>NUCLEOTIDE SEQUENCE</scope>
    <source>
        <strain evidence="1">Dzin_1.0</strain>
    </source>
</reference>